<dbReference type="RefSeq" id="WP_144449395.1">
    <property type="nucleotide sequence ID" value="NZ_VLKZ01000002.1"/>
</dbReference>
<keyword evidence="2" id="KW-1185">Reference proteome</keyword>
<gene>
    <name evidence="1" type="ORF">IQ10_01044</name>
</gene>
<reference evidence="1 2" key="1">
    <citation type="journal article" date="2015" name="Stand. Genomic Sci.">
        <title>Genomic Encyclopedia of Bacterial and Archaeal Type Strains, Phase III: the genomes of soil and plant-associated and newly described type strains.</title>
        <authorList>
            <person name="Whitman W.B."/>
            <person name="Woyke T."/>
            <person name="Klenk H.P."/>
            <person name="Zhou Y."/>
            <person name="Lilburn T.G."/>
            <person name="Beck B.J."/>
            <person name="De Vos P."/>
            <person name="Vandamme P."/>
            <person name="Eisen J.A."/>
            <person name="Garrity G."/>
            <person name="Hugenholtz P."/>
            <person name="Kyrpides N.C."/>
        </authorList>
    </citation>
    <scope>NUCLEOTIDE SEQUENCE [LARGE SCALE GENOMIC DNA]</scope>
    <source>
        <strain evidence="1 2">CGMCC 1.10116</strain>
    </source>
</reference>
<name>A0A562QRE4_9BACI</name>
<evidence type="ECO:0000313" key="2">
    <source>
        <dbReference type="Proteomes" id="UP000315711"/>
    </source>
</evidence>
<dbReference type="Proteomes" id="UP000315711">
    <property type="component" value="Unassembled WGS sequence"/>
</dbReference>
<sequence length="118" mass="13864">MYRGKAFCEASIYLYSKPNAPKEELQKRIYNIENYQRTNVKVTAVYILSTGFDKRHNEQFTSLSVMAEVLVKYSHQITHLNDYRVNACRELRKHFPYAGAIMAHSIDTYNPHRLEGFI</sequence>
<proteinExistence type="predicted"/>
<dbReference type="OrthoDB" id="2878666at2"/>
<dbReference type="AlphaFoldDB" id="A0A562QRE4"/>
<comment type="caution">
    <text evidence="1">The sequence shown here is derived from an EMBL/GenBank/DDBJ whole genome shotgun (WGS) entry which is preliminary data.</text>
</comment>
<dbReference type="EMBL" id="VLKZ01000002">
    <property type="protein sequence ID" value="TWI59328.1"/>
    <property type="molecule type" value="Genomic_DNA"/>
</dbReference>
<evidence type="ECO:0000313" key="1">
    <source>
        <dbReference type="EMBL" id="TWI59328.1"/>
    </source>
</evidence>
<organism evidence="1 2">
    <name type="scientific">Halalkalibacter nanhaiisediminis</name>
    <dbReference type="NCBI Taxonomy" id="688079"/>
    <lineage>
        <taxon>Bacteria</taxon>
        <taxon>Bacillati</taxon>
        <taxon>Bacillota</taxon>
        <taxon>Bacilli</taxon>
        <taxon>Bacillales</taxon>
        <taxon>Bacillaceae</taxon>
        <taxon>Halalkalibacter</taxon>
    </lineage>
</organism>
<accession>A0A562QRE4</accession>
<protein>
    <submittedName>
        <fullName evidence="1">Uncharacterized protein</fullName>
    </submittedName>
</protein>